<dbReference type="OrthoDB" id="9814129at2"/>
<keyword evidence="4" id="KW-1185">Reference proteome</keyword>
<dbReference type="GO" id="GO:0006508">
    <property type="term" value="P:proteolysis"/>
    <property type="evidence" value="ECO:0007669"/>
    <property type="project" value="InterPro"/>
</dbReference>
<dbReference type="InterPro" id="IPR039563">
    <property type="entry name" value="Peptidase_C39_single_dom"/>
</dbReference>
<dbReference type="Pfam" id="PF13529">
    <property type="entry name" value="Peptidase_C39_2"/>
    <property type="match status" value="1"/>
</dbReference>
<protein>
    <submittedName>
        <fullName evidence="3">Peptidase_C39 like family protein</fullName>
    </submittedName>
</protein>
<dbReference type="GO" id="GO:0008233">
    <property type="term" value="F:peptidase activity"/>
    <property type="evidence" value="ECO:0007669"/>
    <property type="project" value="InterPro"/>
</dbReference>
<dbReference type="STRING" id="86166.TAGGR_3253"/>
<evidence type="ECO:0000256" key="1">
    <source>
        <dbReference type="SAM" id="SignalP"/>
    </source>
</evidence>
<sequence>MKAFFSIVCSFLILFASPIYAQEHIIESVKFFPSEDYQCGPASLAMVLDFWGLKITPEEIARDIYSEGARGTADFEMILFAKKNGFKATQYSGNIEDIKEKIKSQRPLIVMTDEGFWFYKKYHYMVVVGFDNSNVIVNSGIDQHKRIDFESFIKKWEKTEFWTLLIEK</sequence>
<keyword evidence="1" id="KW-0732">Signal</keyword>
<accession>A0A0U9HXC3</accession>
<name>A0A0U9HXC3_9BACT</name>
<dbReference type="PROSITE" id="PS50990">
    <property type="entry name" value="PEPTIDASE_C39"/>
    <property type="match status" value="1"/>
</dbReference>
<dbReference type="GO" id="GO:0016020">
    <property type="term" value="C:membrane"/>
    <property type="evidence" value="ECO:0007669"/>
    <property type="project" value="InterPro"/>
</dbReference>
<feature type="signal peptide" evidence="1">
    <location>
        <begin position="1"/>
        <end position="21"/>
    </location>
</feature>
<feature type="chain" id="PRO_5006865099" evidence="1">
    <location>
        <begin position="22"/>
        <end position="168"/>
    </location>
</feature>
<dbReference type="Gene3D" id="3.90.70.10">
    <property type="entry name" value="Cysteine proteinases"/>
    <property type="match status" value="1"/>
</dbReference>
<dbReference type="InterPro" id="IPR005074">
    <property type="entry name" value="Peptidase_C39"/>
</dbReference>
<dbReference type="Proteomes" id="UP000054976">
    <property type="component" value="Unassembled WGS sequence"/>
</dbReference>
<comment type="caution">
    <text evidence="3">The sequence shown here is derived from an EMBL/GenBank/DDBJ whole genome shotgun (WGS) entry which is preliminary data.</text>
</comment>
<gene>
    <name evidence="3" type="ORF">TAGGR_3253</name>
</gene>
<dbReference type="GO" id="GO:0005524">
    <property type="term" value="F:ATP binding"/>
    <property type="evidence" value="ECO:0007669"/>
    <property type="project" value="InterPro"/>
</dbReference>
<proteinExistence type="predicted"/>
<feature type="domain" description="Peptidase C39" evidence="2">
    <location>
        <begin position="33"/>
        <end position="163"/>
    </location>
</feature>
<dbReference type="AlphaFoldDB" id="A0A0U9HXC3"/>
<reference evidence="4" key="1">
    <citation type="submission" date="2016-01" db="EMBL/GenBank/DDBJ databases">
        <title>Draft genome sequence of Thermodesulfovibrio aggregans strain TGE-P1.</title>
        <authorList>
            <person name="Sekiguchi Y."/>
            <person name="Ohashi A."/>
            <person name="Matsuura N."/>
            <person name="Tourlousse M.D."/>
        </authorList>
    </citation>
    <scope>NUCLEOTIDE SEQUENCE [LARGE SCALE GENOMIC DNA]</scope>
    <source>
        <strain evidence="4">TGE-P1</strain>
    </source>
</reference>
<evidence type="ECO:0000259" key="2">
    <source>
        <dbReference type="PROSITE" id="PS50990"/>
    </source>
</evidence>
<dbReference type="RefSeq" id="WP_059177200.1">
    <property type="nucleotide sequence ID" value="NZ_BCNO01000003.1"/>
</dbReference>
<evidence type="ECO:0000313" key="4">
    <source>
        <dbReference type="Proteomes" id="UP000054976"/>
    </source>
</evidence>
<dbReference type="CDD" id="cd02549">
    <property type="entry name" value="Peptidase_C39A"/>
    <property type="match status" value="1"/>
</dbReference>
<evidence type="ECO:0000313" key="3">
    <source>
        <dbReference type="EMBL" id="GAQ95777.1"/>
    </source>
</evidence>
<dbReference type="EMBL" id="BCNO01000003">
    <property type="protein sequence ID" value="GAQ95777.1"/>
    <property type="molecule type" value="Genomic_DNA"/>
</dbReference>
<organism evidence="3 4">
    <name type="scientific">Thermodesulfovibrio aggregans</name>
    <dbReference type="NCBI Taxonomy" id="86166"/>
    <lineage>
        <taxon>Bacteria</taxon>
        <taxon>Pseudomonadati</taxon>
        <taxon>Nitrospirota</taxon>
        <taxon>Thermodesulfovibrionia</taxon>
        <taxon>Thermodesulfovibrionales</taxon>
        <taxon>Thermodesulfovibrionaceae</taxon>
        <taxon>Thermodesulfovibrio</taxon>
    </lineage>
</organism>
<dbReference type="InterPro" id="IPR039564">
    <property type="entry name" value="Peptidase_C39-like"/>
</dbReference>